<evidence type="ECO:0008006" key="3">
    <source>
        <dbReference type="Google" id="ProtNLM"/>
    </source>
</evidence>
<name>A0A1Z4JNB1_LEPBY</name>
<sequence>MTRSEAETILRQFICNDPKTVTTDYSVLREAVSQVVELSDYQIFGVCAGNTQEGLQALSQYVNAIGYDMPEIQEIAGEVYIKFNPNLRRSHIEPYVGKHRGVLISCQSAYDDGVNETFGHLPLDLFA</sequence>
<dbReference type="InterPro" id="IPR014953">
    <property type="entry name" value="DUF1824"/>
</dbReference>
<dbReference type="EMBL" id="AP018203">
    <property type="protein sequence ID" value="BAY58244.1"/>
    <property type="molecule type" value="Genomic_DNA"/>
</dbReference>
<dbReference type="Gene3D" id="3.30.360.10">
    <property type="entry name" value="Dihydrodipicolinate Reductase, domain 2"/>
    <property type="match status" value="1"/>
</dbReference>
<dbReference type="Pfam" id="PF08854">
    <property type="entry name" value="DUF1824"/>
    <property type="match status" value="1"/>
</dbReference>
<accession>A0A1Z4JNB1</accession>
<organism evidence="1 2">
    <name type="scientific">Leptolyngbya boryana NIES-2135</name>
    <dbReference type="NCBI Taxonomy" id="1973484"/>
    <lineage>
        <taxon>Bacteria</taxon>
        <taxon>Bacillati</taxon>
        <taxon>Cyanobacteriota</taxon>
        <taxon>Cyanophyceae</taxon>
        <taxon>Leptolyngbyales</taxon>
        <taxon>Leptolyngbyaceae</taxon>
        <taxon>Leptolyngbya group</taxon>
        <taxon>Leptolyngbya</taxon>
    </lineage>
</organism>
<dbReference type="SUPFAM" id="SSF160532">
    <property type="entry name" value="Ava3019-like"/>
    <property type="match status" value="1"/>
</dbReference>
<proteinExistence type="predicted"/>
<protein>
    <recommendedName>
        <fullName evidence="3">DUF1824 family protein</fullName>
    </recommendedName>
</protein>
<evidence type="ECO:0000313" key="1">
    <source>
        <dbReference type="EMBL" id="BAY58244.1"/>
    </source>
</evidence>
<evidence type="ECO:0000313" key="2">
    <source>
        <dbReference type="Proteomes" id="UP000217895"/>
    </source>
</evidence>
<reference evidence="1 2" key="1">
    <citation type="submission" date="2017-06" db="EMBL/GenBank/DDBJ databases">
        <title>Genome sequencing of cyanobaciteial culture collection at National Institute for Environmental Studies (NIES).</title>
        <authorList>
            <person name="Hirose Y."/>
            <person name="Shimura Y."/>
            <person name="Fujisawa T."/>
            <person name="Nakamura Y."/>
            <person name="Kawachi M."/>
        </authorList>
    </citation>
    <scope>NUCLEOTIDE SEQUENCE [LARGE SCALE GENOMIC DNA]</scope>
    <source>
        <strain evidence="1 2">NIES-2135</strain>
    </source>
</reference>
<gene>
    <name evidence="1" type="ORF">NIES2135_51170</name>
</gene>
<dbReference type="AlphaFoldDB" id="A0A1Z4JNB1"/>
<keyword evidence="2" id="KW-1185">Reference proteome</keyword>
<dbReference type="Proteomes" id="UP000217895">
    <property type="component" value="Chromosome"/>
</dbReference>